<comment type="caution">
    <text evidence="1">The sequence shown here is derived from an EMBL/GenBank/DDBJ whole genome shotgun (WGS) entry which is preliminary data.</text>
</comment>
<reference evidence="1 2" key="1">
    <citation type="submission" date="2019-08" db="EMBL/GenBank/DDBJ databases">
        <title>Whole genome of Aphis craccivora.</title>
        <authorList>
            <person name="Voronova N.V."/>
            <person name="Shulinski R.S."/>
            <person name="Bandarenka Y.V."/>
            <person name="Zhorov D.G."/>
            <person name="Warner D."/>
        </authorList>
    </citation>
    <scope>NUCLEOTIDE SEQUENCE [LARGE SCALE GENOMIC DNA]</scope>
    <source>
        <strain evidence="1">180601</strain>
        <tissue evidence="1">Whole Body</tissue>
    </source>
</reference>
<evidence type="ECO:0000313" key="1">
    <source>
        <dbReference type="EMBL" id="KAF0700597.1"/>
    </source>
</evidence>
<evidence type="ECO:0000313" key="2">
    <source>
        <dbReference type="Proteomes" id="UP000478052"/>
    </source>
</evidence>
<dbReference type="Proteomes" id="UP000478052">
    <property type="component" value="Unassembled WGS sequence"/>
</dbReference>
<name>A0A6G0VM00_APHCR</name>
<protein>
    <submittedName>
        <fullName evidence="1">Uncharacterized protein</fullName>
    </submittedName>
</protein>
<organism evidence="1 2">
    <name type="scientific">Aphis craccivora</name>
    <name type="common">Cowpea aphid</name>
    <dbReference type="NCBI Taxonomy" id="307492"/>
    <lineage>
        <taxon>Eukaryota</taxon>
        <taxon>Metazoa</taxon>
        <taxon>Ecdysozoa</taxon>
        <taxon>Arthropoda</taxon>
        <taxon>Hexapoda</taxon>
        <taxon>Insecta</taxon>
        <taxon>Pterygota</taxon>
        <taxon>Neoptera</taxon>
        <taxon>Paraneoptera</taxon>
        <taxon>Hemiptera</taxon>
        <taxon>Sternorrhyncha</taxon>
        <taxon>Aphidomorpha</taxon>
        <taxon>Aphidoidea</taxon>
        <taxon>Aphididae</taxon>
        <taxon>Aphidini</taxon>
        <taxon>Aphis</taxon>
        <taxon>Aphis</taxon>
    </lineage>
</organism>
<accession>A0A6G0VM00</accession>
<proteinExistence type="predicted"/>
<dbReference type="AlphaFoldDB" id="A0A6G0VM00"/>
<gene>
    <name evidence="1" type="ORF">FWK35_00036164</name>
</gene>
<dbReference type="EMBL" id="VUJU01014792">
    <property type="protein sequence ID" value="KAF0700597.1"/>
    <property type="molecule type" value="Genomic_DNA"/>
</dbReference>
<sequence>MKLGYNHILGYNRLPG</sequence>
<keyword evidence="2" id="KW-1185">Reference proteome</keyword>